<accession>A0AAN8WEL1</accession>
<comment type="caution">
    <text evidence="2">The sequence shown here is derived from an EMBL/GenBank/DDBJ whole genome shotgun (WGS) entry which is preliminary data.</text>
</comment>
<organism evidence="2 3">
    <name type="scientific">Halocaridina rubra</name>
    <name type="common">Hawaiian red shrimp</name>
    <dbReference type="NCBI Taxonomy" id="373956"/>
    <lineage>
        <taxon>Eukaryota</taxon>
        <taxon>Metazoa</taxon>
        <taxon>Ecdysozoa</taxon>
        <taxon>Arthropoda</taxon>
        <taxon>Crustacea</taxon>
        <taxon>Multicrustacea</taxon>
        <taxon>Malacostraca</taxon>
        <taxon>Eumalacostraca</taxon>
        <taxon>Eucarida</taxon>
        <taxon>Decapoda</taxon>
        <taxon>Pleocyemata</taxon>
        <taxon>Caridea</taxon>
        <taxon>Atyoidea</taxon>
        <taxon>Atyidae</taxon>
        <taxon>Halocaridina</taxon>
    </lineage>
</organism>
<protein>
    <submittedName>
        <fullName evidence="2">Uncharacterized protein</fullName>
    </submittedName>
</protein>
<dbReference type="EMBL" id="JAXCGZ010020948">
    <property type="protein sequence ID" value="KAK7063092.1"/>
    <property type="molecule type" value="Genomic_DNA"/>
</dbReference>
<evidence type="ECO:0000313" key="3">
    <source>
        <dbReference type="Proteomes" id="UP001381693"/>
    </source>
</evidence>
<name>A0AAN8WEL1_HALRR</name>
<keyword evidence="3" id="KW-1185">Reference proteome</keyword>
<sequence length="177" mass="20099">MHANKLVCSERSGKTSVFLEDGQEWLVKNENDPGYQLLSDSEIVAEMVGEQESSSSSSDEDDTINLPNYWRCVYVLTVFCYTWDTSRIRISERIIQITAFFAEAVIREQYHSNKQLTLDAIFKAVTASTGQPTSFTSCPQEELFYSPSQICSVSLELESSDDTEQSSKIPLHQPKYR</sequence>
<evidence type="ECO:0000256" key="1">
    <source>
        <dbReference type="SAM" id="MobiDB-lite"/>
    </source>
</evidence>
<gene>
    <name evidence="2" type="ORF">SK128_004548</name>
</gene>
<evidence type="ECO:0000313" key="2">
    <source>
        <dbReference type="EMBL" id="KAK7063092.1"/>
    </source>
</evidence>
<dbReference type="AlphaFoldDB" id="A0AAN8WEL1"/>
<feature type="region of interest" description="Disordered" evidence="1">
    <location>
        <begin position="157"/>
        <end position="177"/>
    </location>
</feature>
<dbReference type="Proteomes" id="UP001381693">
    <property type="component" value="Unassembled WGS sequence"/>
</dbReference>
<proteinExistence type="predicted"/>
<reference evidence="2 3" key="1">
    <citation type="submission" date="2023-11" db="EMBL/GenBank/DDBJ databases">
        <title>Halocaridina rubra genome assembly.</title>
        <authorList>
            <person name="Smith C."/>
        </authorList>
    </citation>
    <scope>NUCLEOTIDE SEQUENCE [LARGE SCALE GENOMIC DNA]</scope>
    <source>
        <strain evidence="2">EP-1</strain>
        <tissue evidence="2">Whole</tissue>
    </source>
</reference>